<dbReference type="Gene3D" id="1.10.620.20">
    <property type="entry name" value="Ribonucleotide Reductase, subunit A"/>
    <property type="match status" value="1"/>
</dbReference>
<evidence type="ECO:0008006" key="2">
    <source>
        <dbReference type="Google" id="ProtNLM"/>
    </source>
</evidence>
<evidence type="ECO:0000313" key="1">
    <source>
        <dbReference type="EMBL" id="OXC77489.1"/>
    </source>
</evidence>
<comment type="caution">
    <text evidence="1">The sequence shown here is derived from an EMBL/GenBank/DDBJ whole genome shotgun (WGS) entry which is preliminary data.</text>
</comment>
<sequence>MYGSHGLEKSHWNFDDIRYGDVDIARVREREELFILVCSASFIESCSDIYTHNLVTNFSDDPEIAVWLSEQWQPEELQHGRALKAYVQHVWPEFDWNLAFADLLSEYSKLCSMEKLEPTRAQEMVSRCIVEMGTATYYQALHAVCDEPILQDLAWRIRNDELKHYKHFYRYFLKYQNEDPISRSQVVAALWRRLVELRQTDTKIAIRYANKWRCSGSESSPSFEDVSNRVFGLMRVNYPIQLAVQMTLKPLQLNTRLRNLAERPLAMLARRVLRS</sequence>
<gene>
    <name evidence="1" type="ORF">BSU04_16620</name>
</gene>
<protein>
    <recommendedName>
        <fullName evidence="2">Ferritin</fullName>
    </recommendedName>
</protein>
<organism evidence="1">
    <name type="scientific">Caballeronia sordidicola</name>
    <name type="common">Burkholderia sordidicola</name>
    <dbReference type="NCBI Taxonomy" id="196367"/>
    <lineage>
        <taxon>Bacteria</taxon>
        <taxon>Pseudomonadati</taxon>
        <taxon>Pseudomonadota</taxon>
        <taxon>Betaproteobacteria</taxon>
        <taxon>Burkholderiales</taxon>
        <taxon>Burkholderiaceae</taxon>
        <taxon>Caballeronia</taxon>
    </lineage>
</organism>
<dbReference type="InterPro" id="IPR009078">
    <property type="entry name" value="Ferritin-like_SF"/>
</dbReference>
<dbReference type="SUPFAM" id="SSF47240">
    <property type="entry name" value="Ferritin-like"/>
    <property type="match status" value="1"/>
</dbReference>
<dbReference type="GO" id="GO:0016491">
    <property type="term" value="F:oxidoreductase activity"/>
    <property type="evidence" value="ECO:0007669"/>
    <property type="project" value="InterPro"/>
</dbReference>
<dbReference type="RefSeq" id="WP_089161478.1">
    <property type="nucleotide sequence ID" value="NZ_MTHB01000104.1"/>
</dbReference>
<dbReference type="OrthoDB" id="581372at2"/>
<name>A0A226X2Z6_CABSO</name>
<accession>A0A226X2Z6</accession>
<proteinExistence type="predicted"/>
<reference evidence="1" key="1">
    <citation type="submission" date="2017-01" db="EMBL/GenBank/DDBJ databases">
        <authorList>
            <person name="Mah S.A."/>
            <person name="Swanson W.J."/>
            <person name="Moy G.W."/>
            <person name="Vacquier V.D."/>
        </authorList>
    </citation>
    <scope>NUCLEOTIDE SEQUENCE</scope>
    <source>
        <strain evidence="1">PAMC 26633</strain>
    </source>
</reference>
<dbReference type="EMBL" id="MTHB01000104">
    <property type="protein sequence ID" value="OXC77489.1"/>
    <property type="molecule type" value="Genomic_DNA"/>
</dbReference>
<dbReference type="InterPro" id="IPR012348">
    <property type="entry name" value="RNR-like"/>
</dbReference>
<dbReference type="Proteomes" id="UP000214720">
    <property type="component" value="Unassembled WGS sequence"/>
</dbReference>
<dbReference type="CDD" id="cd00657">
    <property type="entry name" value="Ferritin_like"/>
    <property type="match status" value="1"/>
</dbReference>
<dbReference type="AlphaFoldDB" id="A0A226X2Z6"/>